<comment type="subcellular location">
    <subcellularLocation>
        <location evidence="1">Nucleus</location>
        <location evidence="1">Nucleolus</location>
    </subcellularLocation>
</comment>
<dbReference type="GO" id="GO:0006351">
    <property type="term" value="P:DNA-templated transcription"/>
    <property type="evidence" value="ECO:0007669"/>
    <property type="project" value="InterPro"/>
</dbReference>
<keyword evidence="6" id="KW-0539">Nucleus</keyword>
<evidence type="ECO:0000313" key="11">
    <source>
        <dbReference type="Ensembl" id="ENSACCP00020002119.1"/>
    </source>
</evidence>
<evidence type="ECO:0000256" key="5">
    <source>
        <dbReference type="ARBA" id="ARBA00023163"/>
    </source>
</evidence>
<name>A0A663DQZ5_AQUCH</name>
<dbReference type="SMART" id="SM00659">
    <property type="entry name" value="RPOLCX"/>
    <property type="match status" value="1"/>
</dbReference>
<dbReference type="InParanoid" id="A0A663DQZ5"/>
<evidence type="ECO:0000256" key="8">
    <source>
        <dbReference type="ARBA" id="ARBA00054640"/>
    </source>
</evidence>
<comment type="similarity">
    <text evidence="7">Belongs to the archaeal Rpo12/eukaryotic RPC10 RNA polymerase subunit family.</text>
</comment>
<dbReference type="PANTHER" id="PTHR12056">
    <property type="entry name" value="DNA-DIRECTED RNA POLYMERASES I, II, AND III"/>
    <property type="match status" value="1"/>
</dbReference>
<dbReference type="Gene3D" id="2.20.28.30">
    <property type="entry name" value="RNA polymerase ii, chain L"/>
    <property type="match status" value="1"/>
</dbReference>
<proteinExistence type="inferred from homology"/>
<keyword evidence="2" id="KW-0479">Metal-binding</keyword>
<evidence type="ECO:0000256" key="10">
    <source>
        <dbReference type="ARBA" id="ARBA00081585"/>
    </source>
</evidence>
<dbReference type="GeneTree" id="ENSGT00390000008918"/>
<keyword evidence="5" id="KW-0804">Transcription</keyword>
<dbReference type="GO" id="GO:0005666">
    <property type="term" value="C:RNA polymerase III complex"/>
    <property type="evidence" value="ECO:0007669"/>
    <property type="project" value="TreeGrafter"/>
</dbReference>
<dbReference type="Proteomes" id="UP000472275">
    <property type="component" value="Chromosome 4"/>
</dbReference>
<gene>
    <name evidence="11" type="primary">POLR2K</name>
</gene>
<keyword evidence="4" id="KW-0862">Zinc</keyword>
<accession>A0A663DQZ5</accession>
<dbReference type="InterPro" id="IPR039747">
    <property type="entry name" value="RPABC4"/>
</dbReference>
<dbReference type="GO" id="GO:0003677">
    <property type="term" value="F:DNA binding"/>
    <property type="evidence" value="ECO:0007669"/>
    <property type="project" value="InterPro"/>
</dbReference>
<reference evidence="11" key="2">
    <citation type="submission" date="2025-09" db="UniProtKB">
        <authorList>
            <consortium name="Ensembl"/>
        </authorList>
    </citation>
    <scope>IDENTIFICATION</scope>
</reference>
<dbReference type="GO" id="GO:0005665">
    <property type="term" value="C:RNA polymerase II, core complex"/>
    <property type="evidence" value="ECO:0007669"/>
    <property type="project" value="TreeGrafter"/>
</dbReference>
<protein>
    <recommendedName>
        <fullName evidence="9">DNA-directed RNA polymerases I, II, and III subunit RPABC4</fullName>
    </recommendedName>
    <alternativeName>
        <fullName evidence="10">DNA-directed RNA polymerase II subunit K</fullName>
    </alternativeName>
</protein>
<dbReference type="Pfam" id="PF03604">
    <property type="entry name" value="Zn_ribbon_RPAB4"/>
    <property type="match status" value="1"/>
</dbReference>
<comment type="function">
    <text evidence="8">DNA-dependent RNA polymerase catalyzes the transcription of DNA into RNA using the four ribonucleoside triphosphates as substrates. Common component of RNA polymerases I, II and III which synthesize ribosomal RNA precursors, mRNA precursors and many functional non-coding RNAs, and a small RNAs, such as 5S rRNA and tRNAs, respectively.</text>
</comment>
<sequence>KPRGAVAEAAVRNWGGQGCLGLRGRWAVRKDVRPFVGPSSFVGSAGRDGAGLPLFQVPVPSSARAAWPALHVFANMDSQKDVQPPKQQPMIYICGECHTENEIKARDPIRCRECGYRIMYKKRTKRLVVFDAR</sequence>
<evidence type="ECO:0000256" key="7">
    <source>
        <dbReference type="ARBA" id="ARBA00025770"/>
    </source>
</evidence>
<dbReference type="GO" id="GO:0003899">
    <property type="term" value="F:DNA-directed RNA polymerase activity"/>
    <property type="evidence" value="ECO:0007669"/>
    <property type="project" value="InterPro"/>
</dbReference>
<evidence type="ECO:0000313" key="12">
    <source>
        <dbReference type="Proteomes" id="UP000472275"/>
    </source>
</evidence>
<dbReference type="GO" id="GO:0005736">
    <property type="term" value="C:RNA polymerase I complex"/>
    <property type="evidence" value="ECO:0007669"/>
    <property type="project" value="TreeGrafter"/>
</dbReference>
<dbReference type="GO" id="GO:0008270">
    <property type="term" value="F:zinc ion binding"/>
    <property type="evidence" value="ECO:0007669"/>
    <property type="project" value="UniProtKB-KW"/>
</dbReference>
<dbReference type="Ensembl" id="ENSACCT00020002191.1">
    <property type="protein sequence ID" value="ENSACCP00020002119.1"/>
    <property type="gene ID" value="ENSACCG00020001468.1"/>
</dbReference>
<evidence type="ECO:0000256" key="1">
    <source>
        <dbReference type="ARBA" id="ARBA00004604"/>
    </source>
</evidence>
<evidence type="ECO:0000256" key="4">
    <source>
        <dbReference type="ARBA" id="ARBA00022833"/>
    </source>
</evidence>
<dbReference type="SUPFAM" id="SSF63393">
    <property type="entry name" value="RNA polymerase subunits"/>
    <property type="match status" value="1"/>
</dbReference>
<keyword evidence="3" id="KW-0863">Zinc-finger</keyword>
<reference evidence="11" key="1">
    <citation type="submission" date="2025-08" db="UniProtKB">
        <authorList>
            <consortium name="Ensembl"/>
        </authorList>
    </citation>
    <scope>IDENTIFICATION</scope>
</reference>
<evidence type="ECO:0000256" key="6">
    <source>
        <dbReference type="ARBA" id="ARBA00023242"/>
    </source>
</evidence>
<dbReference type="FunFam" id="2.20.28.30:FF:000001">
    <property type="entry name" value="DNA-directed RNA polymerases I, II, and III subunit RPABC4"/>
    <property type="match status" value="1"/>
</dbReference>
<dbReference type="AlphaFoldDB" id="A0A663DQZ5"/>
<dbReference type="InterPro" id="IPR006591">
    <property type="entry name" value="RNAP_P/RPABC4"/>
</dbReference>
<dbReference type="InterPro" id="IPR029040">
    <property type="entry name" value="RPABC4/Spt4"/>
</dbReference>
<dbReference type="PANTHER" id="PTHR12056:SF4">
    <property type="entry name" value="DNA-DIRECTED RNA POLYMERASES I, II, AND III SUBUNIT RPABC4"/>
    <property type="match status" value="1"/>
</dbReference>
<keyword evidence="12" id="KW-1185">Reference proteome</keyword>
<organism evidence="11 12">
    <name type="scientific">Aquila chrysaetos chrysaetos</name>
    <dbReference type="NCBI Taxonomy" id="223781"/>
    <lineage>
        <taxon>Eukaryota</taxon>
        <taxon>Metazoa</taxon>
        <taxon>Chordata</taxon>
        <taxon>Craniata</taxon>
        <taxon>Vertebrata</taxon>
        <taxon>Euteleostomi</taxon>
        <taxon>Archelosauria</taxon>
        <taxon>Archosauria</taxon>
        <taxon>Dinosauria</taxon>
        <taxon>Saurischia</taxon>
        <taxon>Theropoda</taxon>
        <taxon>Coelurosauria</taxon>
        <taxon>Aves</taxon>
        <taxon>Neognathae</taxon>
        <taxon>Neoaves</taxon>
        <taxon>Telluraves</taxon>
        <taxon>Accipitrimorphae</taxon>
        <taxon>Accipitriformes</taxon>
        <taxon>Accipitridae</taxon>
        <taxon>Accipitrinae</taxon>
        <taxon>Aquila</taxon>
    </lineage>
</organism>
<evidence type="ECO:0000256" key="9">
    <source>
        <dbReference type="ARBA" id="ARBA00070322"/>
    </source>
</evidence>
<evidence type="ECO:0000256" key="2">
    <source>
        <dbReference type="ARBA" id="ARBA00022723"/>
    </source>
</evidence>
<evidence type="ECO:0000256" key="3">
    <source>
        <dbReference type="ARBA" id="ARBA00022771"/>
    </source>
</evidence>